<feature type="domain" description="Cupin type-2" evidence="1">
    <location>
        <begin position="51"/>
        <end position="114"/>
    </location>
</feature>
<organism evidence="2 3">
    <name type="scientific">Mycolicibacterium flavescens</name>
    <name type="common">Mycobacterium flavescens</name>
    <dbReference type="NCBI Taxonomy" id="1776"/>
    <lineage>
        <taxon>Bacteria</taxon>
        <taxon>Bacillati</taxon>
        <taxon>Actinomycetota</taxon>
        <taxon>Actinomycetes</taxon>
        <taxon>Mycobacteriales</taxon>
        <taxon>Mycobacteriaceae</taxon>
        <taxon>Mycolicibacterium</taxon>
    </lineage>
</organism>
<keyword evidence="3" id="KW-1185">Reference proteome</keyword>
<sequence>MTTPIDLFTAAVRLLPEGGARPAPRTFDAEHASWQLMAFHADTDADMHADHWEMHPGDDEVVACLSGGVRLCLRGESDGEDQEISVPAGAAVIVPRGRWHCFELDSPSDILALTVPRGTRLEQRTTV</sequence>
<gene>
    <name evidence="2" type="ORF">BHQ18_27675</name>
</gene>
<dbReference type="Gene3D" id="2.60.120.10">
    <property type="entry name" value="Jelly Rolls"/>
    <property type="match status" value="1"/>
</dbReference>
<comment type="caution">
    <text evidence="2">The sequence shown here is derived from an EMBL/GenBank/DDBJ whole genome shotgun (WGS) entry which is preliminary data.</text>
</comment>
<protein>
    <submittedName>
        <fullName evidence="2">Cupin</fullName>
    </submittedName>
</protein>
<evidence type="ECO:0000313" key="2">
    <source>
        <dbReference type="EMBL" id="ODQ86062.1"/>
    </source>
</evidence>
<accession>A0A1E3R9M0</accession>
<dbReference type="Pfam" id="PF07883">
    <property type="entry name" value="Cupin_2"/>
    <property type="match status" value="1"/>
</dbReference>
<dbReference type="InterPro" id="IPR014710">
    <property type="entry name" value="RmlC-like_jellyroll"/>
</dbReference>
<reference evidence="3" key="1">
    <citation type="submission" date="2016-09" db="EMBL/GenBank/DDBJ databases">
        <authorList>
            <person name="Greninger A.L."/>
            <person name="Jerome K.R."/>
            <person name="Mcnair B."/>
            <person name="Wallis C."/>
            <person name="Fang F."/>
        </authorList>
    </citation>
    <scope>NUCLEOTIDE SEQUENCE [LARGE SCALE GENOMIC DNA]</scope>
    <source>
        <strain evidence="3">M6</strain>
    </source>
</reference>
<dbReference type="SUPFAM" id="SSF51182">
    <property type="entry name" value="RmlC-like cupins"/>
    <property type="match status" value="1"/>
</dbReference>
<dbReference type="RefSeq" id="WP_069416863.1">
    <property type="nucleotide sequence ID" value="NZ_JACKUL010000026.1"/>
</dbReference>
<dbReference type="InterPro" id="IPR013096">
    <property type="entry name" value="Cupin_2"/>
</dbReference>
<dbReference type="Proteomes" id="UP000094053">
    <property type="component" value="Unassembled WGS sequence"/>
</dbReference>
<name>A0A1E3R9M0_MYCFV</name>
<evidence type="ECO:0000313" key="3">
    <source>
        <dbReference type="Proteomes" id="UP000094053"/>
    </source>
</evidence>
<proteinExistence type="predicted"/>
<dbReference type="EMBL" id="MIHA01000035">
    <property type="protein sequence ID" value="ODQ86062.1"/>
    <property type="molecule type" value="Genomic_DNA"/>
</dbReference>
<dbReference type="AlphaFoldDB" id="A0A1E3R9M0"/>
<dbReference type="OrthoDB" id="512358at2"/>
<dbReference type="STRING" id="1776.BHQ18_27675"/>
<evidence type="ECO:0000259" key="1">
    <source>
        <dbReference type="Pfam" id="PF07883"/>
    </source>
</evidence>
<dbReference type="InterPro" id="IPR011051">
    <property type="entry name" value="RmlC_Cupin_sf"/>
</dbReference>